<organism evidence="1 2">
    <name type="scientific">Hymenobacter gummosus</name>
    <dbReference type="NCBI Taxonomy" id="1776032"/>
    <lineage>
        <taxon>Bacteria</taxon>
        <taxon>Pseudomonadati</taxon>
        <taxon>Bacteroidota</taxon>
        <taxon>Cytophagia</taxon>
        <taxon>Cytophagales</taxon>
        <taxon>Hymenobacteraceae</taxon>
        <taxon>Hymenobacter</taxon>
    </lineage>
</organism>
<gene>
    <name evidence="1" type="ORF">EJV47_22380</name>
</gene>
<evidence type="ECO:0000313" key="2">
    <source>
        <dbReference type="Proteomes" id="UP000282184"/>
    </source>
</evidence>
<reference evidence="1 2" key="1">
    <citation type="submission" date="2018-12" db="EMBL/GenBank/DDBJ databases">
        <title>Hymenobacter gummosus sp. nov., isolated from a spring.</title>
        <authorList>
            <person name="Nie L."/>
        </authorList>
    </citation>
    <scope>NUCLEOTIDE SEQUENCE [LARGE SCALE GENOMIC DNA]</scope>
    <source>
        <strain evidence="1 2">KCTC 52166</strain>
    </source>
</reference>
<comment type="caution">
    <text evidence="1">The sequence shown here is derived from an EMBL/GenBank/DDBJ whole genome shotgun (WGS) entry which is preliminary data.</text>
</comment>
<keyword evidence="2" id="KW-1185">Reference proteome</keyword>
<dbReference type="OrthoDB" id="1097772at2"/>
<proteinExistence type="predicted"/>
<dbReference type="Pfam" id="PF14137">
    <property type="entry name" value="DUF4304"/>
    <property type="match status" value="1"/>
</dbReference>
<sequence length="221" mass="25578">MMLVLVQSTDALPMTSKEYLNQLVKDLVKPALRAEGFSTAGTTFRKPETGFVKVFNLQHSQFNYANTASFYLNLGLFFPYSYTSFMSDWMREDVDTPPQPRITDCQRNFRVDALTNQPEVLLIDDFTDRDAFAERLRVLICDYALPYFRYFQQVEDFLEVNDGVYGQQADELPLAHVVIALHELGRRAEARELLRRLVESEQPADQLQRLQRAAQRHGIDV</sequence>
<accession>A0A3S0IK92</accession>
<dbReference type="InterPro" id="IPR025412">
    <property type="entry name" value="DUF4304"/>
</dbReference>
<dbReference type="AlphaFoldDB" id="A0A3S0IK92"/>
<dbReference type="EMBL" id="RXOF01000016">
    <property type="protein sequence ID" value="RTQ46276.1"/>
    <property type="molecule type" value="Genomic_DNA"/>
</dbReference>
<name>A0A3S0IK92_9BACT</name>
<protein>
    <submittedName>
        <fullName evidence="1">DUF4304 domain-containing protein</fullName>
    </submittedName>
</protein>
<dbReference type="Proteomes" id="UP000282184">
    <property type="component" value="Unassembled WGS sequence"/>
</dbReference>
<evidence type="ECO:0000313" key="1">
    <source>
        <dbReference type="EMBL" id="RTQ46276.1"/>
    </source>
</evidence>